<evidence type="ECO:0000256" key="3">
    <source>
        <dbReference type="ARBA" id="ARBA00005459"/>
    </source>
</evidence>
<reference evidence="7" key="1">
    <citation type="journal article" date="2021" name="IMA Fungus">
        <title>Genomic characterization of three marine fungi, including Emericellopsis atlantica sp. nov. with signatures of a generalist lifestyle and marine biomass degradation.</title>
        <authorList>
            <person name="Hagestad O.C."/>
            <person name="Hou L."/>
            <person name="Andersen J.H."/>
            <person name="Hansen E.H."/>
            <person name="Altermark B."/>
            <person name="Li C."/>
            <person name="Kuhnert E."/>
            <person name="Cox R.J."/>
            <person name="Crous P.W."/>
            <person name="Spatafora J.W."/>
            <person name="Lail K."/>
            <person name="Amirebrahimi M."/>
            <person name="Lipzen A."/>
            <person name="Pangilinan J."/>
            <person name="Andreopoulos W."/>
            <person name="Hayes R.D."/>
            <person name="Ng V."/>
            <person name="Grigoriev I.V."/>
            <person name="Jackson S.A."/>
            <person name="Sutton T.D.S."/>
            <person name="Dobson A.D.W."/>
            <person name="Rama T."/>
        </authorList>
    </citation>
    <scope>NUCLEOTIDE SEQUENCE</scope>
    <source>
        <strain evidence="7">TS7</strain>
    </source>
</reference>
<evidence type="ECO:0000256" key="5">
    <source>
        <dbReference type="ARBA" id="ARBA00023242"/>
    </source>
</evidence>
<gene>
    <name evidence="7" type="ORF">F5Z01DRAFT_278186</name>
</gene>
<sequence>MSNPRVKRPFAGAAADPSQRQITSFFSNRGQSGESPPVESIRGPPLPASVEANLLSVGMRVRKSVPEGYKTVGPSAFKLWTDNTRPSSLGAQQQPKPQMKKPTPILSRATSRELTPFCGINRIGGLSEQPDSRYEDEEQELPGLDEIPGLTMSQESNESAVTDASSRKRFLDEDEEDEDIYEDHARNLGDSANGRIMAVPRSRVRKATSFQQDQENMAIDSDFDDADFLVHMAD</sequence>
<feature type="region of interest" description="Disordered" evidence="6">
    <location>
        <begin position="72"/>
        <end position="194"/>
    </location>
</feature>
<dbReference type="GeneID" id="70289622"/>
<dbReference type="GO" id="GO:0005634">
    <property type="term" value="C:nucleus"/>
    <property type="evidence" value="ECO:0007669"/>
    <property type="project" value="UniProtKB-SubCell"/>
</dbReference>
<organism evidence="7 8">
    <name type="scientific">Emericellopsis atlantica</name>
    <dbReference type="NCBI Taxonomy" id="2614577"/>
    <lineage>
        <taxon>Eukaryota</taxon>
        <taxon>Fungi</taxon>
        <taxon>Dikarya</taxon>
        <taxon>Ascomycota</taxon>
        <taxon>Pezizomycotina</taxon>
        <taxon>Sordariomycetes</taxon>
        <taxon>Hypocreomycetidae</taxon>
        <taxon>Hypocreales</taxon>
        <taxon>Bionectriaceae</taxon>
        <taxon>Emericellopsis</taxon>
    </lineage>
</organism>
<feature type="compositionally biased region" description="Polar residues" evidence="6">
    <location>
        <begin position="18"/>
        <end position="34"/>
    </location>
</feature>
<feature type="compositionally biased region" description="Acidic residues" evidence="6">
    <location>
        <begin position="172"/>
        <end position="181"/>
    </location>
</feature>
<dbReference type="GO" id="GO:1990846">
    <property type="term" value="F:ribonucleoside-diphosphate reductase inhibitor activity"/>
    <property type="evidence" value="ECO:0007669"/>
    <property type="project" value="TreeGrafter"/>
</dbReference>
<accession>A0A9P7ZGZ2</accession>
<dbReference type="InterPro" id="IPR013900">
    <property type="entry name" value="RNR_inhibitor"/>
</dbReference>
<feature type="region of interest" description="Disordered" evidence="6">
    <location>
        <begin position="1"/>
        <end position="47"/>
    </location>
</feature>
<feature type="compositionally biased region" description="Polar residues" evidence="6">
    <location>
        <begin position="81"/>
        <end position="91"/>
    </location>
</feature>
<comment type="caution">
    <text evidence="7">The sequence shown here is derived from an EMBL/GenBank/DDBJ whole genome shotgun (WGS) entry which is preliminary data.</text>
</comment>
<proteinExistence type="inferred from homology"/>
<protein>
    <submittedName>
        <fullName evidence="7">Ribonucleotide reductase inhibitor-domain-containing protein</fullName>
    </submittedName>
</protein>
<dbReference type="Proteomes" id="UP000887229">
    <property type="component" value="Unassembled WGS sequence"/>
</dbReference>
<dbReference type="RefSeq" id="XP_046115299.1">
    <property type="nucleotide sequence ID" value="XM_046258719.1"/>
</dbReference>
<dbReference type="PANTHER" id="PTHR28081:SF1">
    <property type="entry name" value="DAMAGE-REGULATED IMPORT FACILITATOR 1"/>
    <property type="match status" value="1"/>
</dbReference>
<comment type="similarity">
    <text evidence="3">Belongs to the DIF1/spd1 family.</text>
</comment>
<keyword evidence="8" id="KW-1185">Reference proteome</keyword>
<name>A0A9P7ZGZ2_9HYPO</name>
<evidence type="ECO:0000256" key="1">
    <source>
        <dbReference type="ARBA" id="ARBA00004123"/>
    </source>
</evidence>
<feature type="compositionally biased region" description="Low complexity" evidence="6">
    <location>
        <begin position="92"/>
        <end position="104"/>
    </location>
</feature>
<dbReference type="GO" id="GO:0005737">
    <property type="term" value="C:cytoplasm"/>
    <property type="evidence" value="ECO:0007669"/>
    <property type="project" value="UniProtKB-SubCell"/>
</dbReference>
<dbReference type="OrthoDB" id="4072855at2759"/>
<evidence type="ECO:0000256" key="2">
    <source>
        <dbReference type="ARBA" id="ARBA00004496"/>
    </source>
</evidence>
<dbReference type="AlphaFoldDB" id="A0A9P7ZGZ2"/>
<dbReference type="PANTHER" id="PTHR28081">
    <property type="entry name" value="DAMAGE-REGULATED IMPORT FACILITATOR 1-RELATED"/>
    <property type="match status" value="1"/>
</dbReference>
<dbReference type="Pfam" id="PF08591">
    <property type="entry name" value="RNR_inhib"/>
    <property type="match status" value="1"/>
</dbReference>
<keyword evidence="5" id="KW-0539">Nucleus</keyword>
<dbReference type="EMBL" id="MU251268">
    <property type="protein sequence ID" value="KAG9251375.1"/>
    <property type="molecule type" value="Genomic_DNA"/>
</dbReference>
<evidence type="ECO:0000313" key="8">
    <source>
        <dbReference type="Proteomes" id="UP000887229"/>
    </source>
</evidence>
<feature type="compositionally biased region" description="Polar residues" evidence="6">
    <location>
        <begin position="151"/>
        <end position="164"/>
    </location>
</feature>
<comment type="subcellular location">
    <subcellularLocation>
        <location evidence="2">Cytoplasm</location>
    </subcellularLocation>
    <subcellularLocation>
        <location evidence="1">Nucleus</location>
    </subcellularLocation>
</comment>
<keyword evidence="4" id="KW-0963">Cytoplasm</keyword>
<evidence type="ECO:0000313" key="7">
    <source>
        <dbReference type="EMBL" id="KAG9251375.1"/>
    </source>
</evidence>
<dbReference type="GO" id="GO:0008104">
    <property type="term" value="P:intracellular protein localization"/>
    <property type="evidence" value="ECO:0007669"/>
    <property type="project" value="TreeGrafter"/>
</dbReference>
<evidence type="ECO:0000256" key="4">
    <source>
        <dbReference type="ARBA" id="ARBA00022490"/>
    </source>
</evidence>
<evidence type="ECO:0000256" key="6">
    <source>
        <dbReference type="SAM" id="MobiDB-lite"/>
    </source>
</evidence>